<evidence type="ECO:0000313" key="3">
    <source>
        <dbReference type="Proteomes" id="UP001151760"/>
    </source>
</evidence>
<dbReference type="Proteomes" id="UP001151760">
    <property type="component" value="Unassembled WGS sequence"/>
</dbReference>
<keyword evidence="3" id="KW-1185">Reference proteome</keyword>
<name>A0ABQ5A493_9ASTR</name>
<feature type="compositionally biased region" description="Low complexity" evidence="1">
    <location>
        <begin position="25"/>
        <end position="53"/>
    </location>
</feature>
<dbReference type="EMBL" id="BQNB010011895">
    <property type="protein sequence ID" value="GJS96551.1"/>
    <property type="molecule type" value="Genomic_DNA"/>
</dbReference>
<proteinExistence type="predicted"/>
<comment type="caution">
    <text evidence="2">The sequence shown here is derived from an EMBL/GenBank/DDBJ whole genome shotgun (WGS) entry which is preliminary data.</text>
</comment>
<accession>A0ABQ5A493</accession>
<protein>
    <submittedName>
        <fullName evidence="2">Uncharacterized protein</fullName>
    </submittedName>
</protein>
<evidence type="ECO:0000313" key="2">
    <source>
        <dbReference type="EMBL" id="GJS96551.1"/>
    </source>
</evidence>
<gene>
    <name evidence="2" type="ORF">Tco_0803519</name>
</gene>
<sequence>MLIAKKRVRALPSGRLASRYPPDHSSSNHFSSDDSSSNSPSDSSSSYSSNTSSGLPLATPVPGAFSPIRANLLPPYKRIRGVVTASNYDDSFNESYEAYTEPDIDSDVQEDIDGDIAAAEATAAREADVGVEVGIGSDGDDEVESEDRGTIEIRVDRVIKSV</sequence>
<evidence type="ECO:0000256" key="1">
    <source>
        <dbReference type="SAM" id="MobiDB-lite"/>
    </source>
</evidence>
<reference evidence="2" key="1">
    <citation type="journal article" date="2022" name="Int. J. Mol. Sci.">
        <title>Draft Genome of Tanacetum Coccineum: Genomic Comparison of Closely Related Tanacetum-Family Plants.</title>
        <authorList>
            <person name="Yamashiro T."/>
            <person name="Shiraishi A."/>
            <person name="Nakayama K."/>
            <person name="Satake H."/>
        </authorList>
    </citation>
    <scope>NUCLEOTIDE SEQUENCE</scope>
</reference>
<organism evidence="2 3">
    <name type="scientific">Tanacetum coccineum</name>
    <dbReference type="NCBI Taxonomy" id="301880"/>
    <lineage>
        <taxon>Eukaryota</taxon>
        <taxon>Viridiplantae</taxon>
        <taxon>Streptophyta</taxon>
        <taxon>Embryophyta</taxon>
        <taxon>Tracheophyta</taxon>
        <taxon>Spermatophyta</taxon>
        <taxon>Magnoliopsida</taxon>
        <taxon>eudicotyledons</taxon>
        <taxon>Gunneridae</taxon>
        <taxon>Pentapetalae</taxon>
        <taxon>asterids</taxon>
        <taxon>campanulids</taxon>
        <taxon>Asterales</taxon>
        <taxon>Asteraceae</taxon>
        <taxon>Asteroideae</taxon>
        <taxon>Anthemideae</taxon>
        <taxon>Anthemidinae</taxon>
        <taxon>Tanacetum</taxon>
    </lineage>
</organism>
<feature type="region of interest" description="Disordered" evidence="1">
    <location>
        <begin position="1"/>
        <end position="61"/>
    </location>
</feature>
<reference evidence="2" key="2">
    <citation type="submission" date="2022-01" db="EMBL/GenBank/DDBJ databases">
        <authorList>
            <person name="Yamashiro T."/>
            <person name="Shiraishi A."/>
            <person name="Satake H."/>
            <person name="Nakayama K."/>
        </authorList>
    </citation>
    <scope>NUCLEOTIDE SEQUENCE</scope>
</reference>